<protein>
    <submittedName>
        <fullName evidence="2">ORF3</fullName>
    </submittedName>
</protein>
<reference evidence="2" key="1">
    <citation type="journal article" date="2017" name="Microbiome">
        <title>Virome comparisons in wild-diseased and healthy captive giant pandas.</title>
        <authorList>
            <person name="Zhang W."/>
            <person name="Yang S."/>
            <person name="Shan T."/>
            <person name="Hou R."/>
            <person name="Liu Z."/>
            <person name="Li W."/>
            <person name="Guo L."/>
            <person name="Wang Y."/>
            <person name="Chen P."/>
            <person name="Wang X."/>
            <person name="Feng F."/>
            <person name="Wang H."/>
            <person name="Chen C."/>
            <person name="Shen Q."/>
            <person name="Zhou C."/>
            <person name="Hua X."/>
            <person name="Cui L."/>
            <person name="Deng X."/>
            <person name="Zhang Z."/>
            <person name="Qi D."/>
            <person name="Delwart E."/>
        </authorList>
    </citation>
    <scope>NUCLEOTIDE SEQUENCE</scope>
    <source>
        <strain evidence="2">Gpan20954</strain>
    </source>
</reference>
<name>A0A220IGJ6_9VIRU</name>
<sequence>MMNKESSPNTRWKELLGMLSTDKETWWRSSPGLYDSQESENESRGKMKRKKQLVPPTPTPKKGKLNVSGIWPHASDSDWSESEGGDFRMAEFMLPPAVETERPQGKRSL</sequence>
<feature type="region of interest" description="Disordered" evidence="1">
    <location>
        <begin position="26"/>
        <end position="84"/>
    </location>
</feature>
<evidence type="ECO:0000256" key="1">
    <source>
        <dbReference type="SAM" id="MobiDB-lite"/>
    </source>
</evidence>
<dbReference type="EMBL" id="MF327545">
    <property type="protein sequence ID" value="ASH99097.1"/>
    <property type="molecule type" value="Genomic_DNA"/>
</dbReference>
<proteinExistence type="predicted"/>
<organism evidence="2">
    <name type="scientific">Giant panda anellovirus</name>
    <dbReference type="NCBI Taxonomy" id="2016460"/>
    <lineage>
        <taxon>Viruses</taxon>
        <taxon>Monodnaviria</taxon>
        <taxon>Shotokuvirae</taxon>
        <taxon>Commensaviricota</taxon>
        <taxon>Cardeaviricetes</taxon>
        <taxon>Sanitavirales</taxon>
        <taxon>Anelloviridae</taxon>
    </lineage>
</organism>
<accession>A0A220IGJ6</accession>
<evidence type="ECO:0000313" key="2">
    <source>
        <dbReference type="EMBL" id="ASH99097.1"/>
    </source>
</evidence>